<dbReference type="PANTHER" id="PTHR34504:SF2">
    <property type="entry name" value="UPF0150 PROTEIN SSL0259"/>
    <property type="match status" value="1"/>
</dbReference>
<dbReference type="AlphaFoldDB" id="A0A837HN39"/>
<dbReference type="InterPro" id="IPR031807">
    <property type="entry name" value="HicB-like"/>
</dbReference>
<dbReference type="SUPFAM" id="SSF143100">
    <property type="entry name" value="TTHA1013/TTHA0281-like"/>
    <property type="match status" value="1"/>
</dbReference>
<evidence type="ECO:0000313" key="3">
    <source>
        <dbReference type="Proteomes" id="UP000033998"/>
    </source>
</evidence>
<evidence type="ECO:0000259" key="1">
    <source>
        <dbReference type="Pfam" id="PF15919"/>
    </source>
</evidence>
<proteinExistence type="predicted"/>
<dbReference type="Gene3D" id="3.30.160.250">
    <property type="match status" value="1"/>
</dbReference>
<name>A0A837HN39_9BACT</name>
<dbReference type="Pfam" id="PF15919">
    <property type="entry name" value="HicB_lk_antitox"/>
    <property type="match status" value="1"/>
</dbReference>
<dbReference type="PROSITE" id="PS51257">
    <property type="entry name" value="PROKAR_LIPOPROTEIN"/>
    <property type="match status" value="1"/>
</dbReference>
<dbReference type="InterPro" id="IPR051404">
    <property type="entry name" value="TA_system_antitoxin"/>
</dbReference>
<comment type="caution">
    <text evidence="2">The sequence shown here is derived from an EMBL/GenBank/DDBJ whole genome shotgun (WGS) entry which is preliminary data.</text>
</comment>
<protein>
    <recommendedName>
        <fullName evidence="1">HicB-like antitoxin of toxin-antitoxin system domain-containing protein</fullName>
    </recommendedName>
</protein>
<feature type="domain" description="HicB-like antitoxin of toxin-antitoxin system" evidence="1">
    <location>
        <begin position="7"/>
        <end position="69"/>
    </location>
</feature>
<accession>A0A837HN39</accession>
<sequence length="82" mass="9406">MTKSYTYRTIIEPDGKFFHGYVPALSGCHTFGKTIAETKRHLKDAIEVYIESLIQEKKIIPSDASFESFETVSFPYPHKVYA</sequence>
<evidence type="ECO:0000313" key="2">
    <source>
        <dbReference type="EMBL" id="KKR01721.1"/>
    </source>
</evidence>
<reference evidence="2 3" key="1">
    <citation type="journal article" date="2015" name="Nature">
        <title>rRNA introns, odd ribosomes, and small enigmatic genomes across a large radiation of phyla.</title>
        <authorList>
            <person name="Brown C.T."/>
            <person name="Hug L.A."/>
            <person name="Thomas B.C."/>
            <person name="Sharon I."/>
            <person name="Castelle C.J."/>
            <person name="Singh A."/>
            <person name="Wilkins M.J."/>
            <person name="Williams K.H."/>
            <person name="Banfield J.F."/>
        </authorList>
    </citation>
    <scope>NUCLEOTIDE SEQUENCE [LARGE SCALE GENOMIC DNA]</scope>
</reference>
<dbReference type="PANTHER" id="PTHR34504">
    <property type="entry name" value="ANTITOXIN HICB"/>
    <property type="match status" value="1"/>
</dbReference>
<gene>
    <name evidence="2" type="ORF">UT27_C0006G0033</name>
</gene>
<dbReference type="EMBL" id="LBWE01000006">
    <property type="protein sequence ID" value="KKR01721.1"/>
    <property type="molecule type" value="Genomic_DNA"/>
</dbReference>
<dbReference type="InterPro" id="IPR035069">
    <property type="entry name" value="TTHA1013/TTHA0281-like"/>
</dbReference>
<organism evidence="2 3">
    <name type="scientific">Candidatus Nomurabacteria bacterium GW2011_GWD2_39_12</name>
    <dbReference type="NCBI Taxonomy" id="1618759"/>
    <lineage>
        <taxon>Bacteria</taxon>
        <taxon>Candidatus Nomuraibacteriota</taxon>
    </lineage>
</organism>
<dbReference type="Proteomes" id="UP000033998">
    <property type="component" value="Unassembled WGS sequence"/>
</dbReference>